<dbReference type="RefSeq" id="WP_284478276.1">
    <property type="nucleotide sequence ID" value="NZ_JASVEJ010000040.1"/>
</dbReference>
<dbReference type="InterPro" id="IPR006442">
    <property type="entry name" value="Antitoxin_Phd/YefM"/>
</dbReference>
<dbReference type="InterPro" id="IPR036165">
    <property type="entry name" value="YefM-like_sf"/>
</dbReference>
<dbReference type="Proteomes" id="UP001230986">
    <property type="component" value="Unassembled WGS sequence"/>
</dbReference>
<reference evidence="3 4" key="1">
    <citation type="submission" date="2023-06" db="EMBL/GenBank/DDBJ databases">
        <title>Whole genome sequence of Oscillatoria calcuttensis NRMC-F 0142.</title>
        <authorList>
            <person name="Shakena Fathima T."/>
            <person name="Muralitharan G."/>
            <person name="Thajuddin N."/>
        </authorList>
    </citation>
    <scope>NUCLEOTIDE SEQUENCE [LARGE SCALE GENOMIC DNA]</scope>
    <source>
        <strain evidence="3 4">NRMC-F 0142</strain>
    </source>
</reference>
<dbReference type="Pfam" id="PF02604">
    <property type="entry name" value="PhdYeFM_antitox"/>
    <property type="match status" value="1"/>
</dbReference>
<dbReference type="NCBIfam" id="TIGR01552">
    <property type="entry name" value="phd_fam"/>
    <property type="match status" value="1"/>
</dbReference>
<sequence length="98" mass="10981">MKFLSVRDLRGNSARVWRELPTEKEMVITSNGRPVAVLTAVNEANVEKSLAAWRQARALQIITEIQTESARKGTSVLSLDEINAEISSARKTRRKSSR</sequence>
<evidence type="ECO:0000256" key="2">
    <source>
        <dbReference type="RuleBase" id="RU362080"/>
    </source>
</evidence>
<evidence type="ECO:0000256" key="1">
    <source>
        <dbReference type="ARBA" id="ARBA00009981"/>
    </source>
</evidence>
<comment type="similarity">
    <text evidence="1 2">Belongs to the phD/YefM antitoxin family.</text>
</comment>
<organism evidence="3 4">
    <name type="scientific">Geitlerinema calcuttense NRMC-F 0142</name>
    <dbReference type="NCBI Taxonomy" id="2922238"/>
    <lineage>
        <taxon>Bacteria</taxon>
        <taxon>Bacillati</taxon>
        <taxon>Cyanobacteriota</taxon>
        <taxon>Cyanophyceae</taxon>
        <taxon>Geitlerinematales</taxon>
        <taxon>Geitlerinemataceae</taxon>
        <taxon>Geitlerinema</taxon>
    </lineage>
</organism>
<protein>
    <recommendedName>
        <fullName evidence="2">Antitoxin</fullName>
    </recommendedName>
</protein>
<dbReference type="EMBL" id="JASVEJ010000040">
    <property type="protein sequence ID" value="MDL5057872.1"/>
    <property type="molecule type" value="Genomic_DNA"/>
</dbReference>
<name>A0ABT7M208_9CYAN</name>
<gene>
    <name evidence="3" type="ORF">QQ055_10470</name>
</gene>
<evidence type="ECO:0000313" key="3">
    <source>
        <dbReference type="EMBL" id="MDL5057872.1"/>
    </source>
</evidence>
<keyword evidence="4" id="KW-1185">Reference proteome</keyword>
<dbReference type="SUPFAM" id="SSF143120">
    <property type="entry name" value="YefM-like"/>
    <property type="match status" value="1"/>
</dbReference>
<evidence type="ECO:0000313" key="4">
    <source>
        <dbReference type="Proteomes" id="UP001230986"/>
    </source>
</evidence>
<comment type="function">
    <text evidence="2">Antitoxin component of a type II toxin-antitoxin (TA) system.</text>
</comment>
<proteinExistence type="inferred from homology"/>
<comment type="caution">
    <text evidence="3">The sequence shown here is derived from an EMBL/GenBank/DDBJ whole genome shotgun (WGS) entry which is preliminary data.</text>
</comment>
<accession>A0ABT7M208</accession>